<name>E2NDH7_9BACE</name>
<organism evidence="1 2">
    <name type="scientific">Bacteroides cellulosilyticus DSM 14838</name>
    <dbReference type="NCBI Taxonomy" id="537012"/>
    <lineage>
        <taxon>Bacteria</taxon>
        <taxon>Pseudomonadati</taxon>
        <taxon>Bacteroidota</taxon>
        <taxon>Bacteroidia</taxon>
        <taxon>Bacteroidales</taxon>
        <taxon>Bacteroidaceae</taxon>
        <taxon>Bacteroides</taxon>
    </lineage>
</organism>
<reference evidence="1 2" key="2">
    <citation type="submission" date="2009-01" db="EMBL/GenBank/DDBJ databases">
        <title>Draft genome sequence of Bacteroides cellulosilyticus (DSM 14838).</title>
        <authorList>
            <person name="Sudarsanam P."/>
            <person name="Ley R."/>
            <person name="Guruge J."/>
            <person name="Turnbaugh P.J."/>
            <person name="Mahowald M."/>
            <person name="Liep D."/>
            <person name="Gordon J."/>
        </authorList>
    </citation>
    <scope>NUCLEOTIDE SEQUENCE [LARGE SCALE GENOMIC DNA]</scope>
    <source>
        <strain evidence="1 2">DSM 14838</strain>
    </source>
</reference>
<comment type="caution">
    <text evidence="1">The sequence shown here is derived from an EMBL/GenBank/DDBJ whole genome shotgun (WGS) entry which is preliminary data.</text>
</comment>
<dbReference type="HOGENOM" id="CLU_3212149_0_0_10"/>
<accession>E2NDH7</accession>
<dbReference type="AlphaFoldDB" id="E2NDH7"/>
<sequence length="44" mass="5000">MQSSKEITDKAKEYGLLTSLYSEIRTDQKTIQHNLSRTCSVPTP</sequence>
<reference evidence="1 2" key="1">
    <citation type="submission" date="2008-12" db="EMBL/GenBank/DDBJ databases">
        <authorList>
            <person name="Fulton L."/>
            <person name="Clifton S."/>
            <person name="Fulton B."/>
            <person name="Xu J."/>
            <person name="Minx P."/>
            <person name="Pepin K.H."/>
            <person name="Johnson M."/>
            <person name="Bhonagiri V."/>
            <person name="Nash W.E."/>
            <person name="Mardis E.R."/>
            <person name="Wilson R.K."/>
        </authorList>
    </citation>
    <scope>NUCLEOTIDE SEQUENCE [LARGE SCALE GENOMIC DNA]</scope>
    <source>
        <strain evidence="1 2">DSM 14838</strain>
    </source>
</reference>
<proteinExistence type="predicted"/>
<evidence type="ECO:0000313" key="1">
    <source>
        <dbReference type="EMBL" id="EEF90001.1"/>
    </source>
</evidence>
<dbReference type="EMBL" id="ACCH01000173">
    <property type="protein sequence ID" value="EEF90001.1"/>
    <property type="molecule type" value="Genomic_DNA"/>
</dbReference>
<dbReference type="Proteomes" id="UP000003711">
    <property type="component" value="Unassembled WGS sequence"/>
</dbReference>
<gene>
    <name evidence="1" type="ORF">BACCELL_02337</name>
</gene>
<protein>
    <submittedName>
        <fullName evidence="1">Uncharacterized protein</fullName>
    </submittedName>
</protein>
<evidence type="ECO:0000313" key="2">
    <source>
        <dbReference type="Proteomes" id="UP000003711"/>
    </source>
</evidence>